<dbReference type="RefSeq" id="WP_269126843.1">
    <property type="nucleotide sequence ID" value="NZ_JAPUBN010000019.1"/>
</dbReference>
<feature type="chain" id="PRO_5047255355" description="Pilus assembly protein CpaD" evidence="1">
    <location>
        <begin position="20"/>
        <end position="170"/>
    </location>
</feature>
<accession>A0ABT4JWW0</accession>
<proteinExistence type="predicted"/>
<evidence type="ECO:0000313" key="3">
    <source>
        <dbReference type="Proteomes" id="UP001149719"/>
    </source>
</evidence>
<protein>
    <recommendedName>
        <fullName evidence="4">Pilus assembly protein CpaD</fullName>
    </recommendedName>
</protein>
<dbReference type="EMBL" id="JAPUBN010000019">
    <property type="protein sequence ID" value="MCZ2722862.1"/>
    <property type="molecule type" value="Genomic_DNA"/>
</dbReference>
<organism evidence="2 3">
    <name type="scientific">Marinomonas phaeophyticola</name>
    <dbReference type="NCBI Taxonomy" id="3004091"/>
    <lineage>
        <taxon>Bacteria</taxon>
        <taxon>Pseudomonadati</taxon>
        <taxon>Pseudomonadota</taxon>
        <taxon>Gammaproteobacteria</taxon>
        <taxon>Oceanospirillales</taxon>
        <taxon>Oceanospirillaceae</taxon>
        <taxon>Marinomonas</taxon>
    </lineage>
</organism>
<reference evidence="2" key="1">
    <citation type="submission" date="2022-12" db="EMBL/GenBank/DDBJ databases">
        <title>Marinomonas 15G1-11 sp. nov, isolated from marine algae.</title>
        <authorList>
            <person name="Butt M."/>
            <person name="Choi D.G."/>
            <person name="Kim J.M."/>
            <person name="Lee J.K."/>
            <person name="Baek J.H."/>
            <person name="Jeon C.O."/>
        </authorList>
    </citation>
    <scope>NUCLEOTIDE SEQUENCE</scope>
    <source>
        <strain evidence="2">15G1-11</strain>
    </source>
</reference>
<comment type="caution">
    <text evidence="2">The sequence shown here is derived from an EMBL/GenBank/DDBJ whole genome shotgun (WGS) entry which is preliminary data.</text>
</comment>
<evidence type="ECO:0000256" key="1">
    <source>
        <dbReference type="SAM" id="SignalP"/>
    </source>
</evidence>
<dbReference type="Proteomes" id="UP001149719">
    <property type="component" value="Unassembled WGS sequence"/>
</dbReference>
<feature type="signal peptide" evidence="1">
    <location>
        <begin position="1"/>
        <end position="19"/>
    </location>
</feature>
<dbReference type="PROSITE" id="PS51257">
    <property type="entry name" value="PROKAR_LIPOPROTEIN"/>
    <property type="match status" value="1"/>
</dbReference>
<keyword evidence="1" id="KW-0732">Signal</keyword>
<keyword evidence="3" id="KW-1185">Reference proteome</keyword>
<name>A0ABT4JWW0_9GAMM</name>
<gene>
    <name evidence="2" type="ORF">O1D97_14905</name>
</gene>
<sequence length="170" mass="19257">MKNLLYILLISMVVGCSNAHINSQGSVINLIPVKYQYDLTLKDASNFETLQRDSKEYIYKNITELVKRDIELKSYSKEGELLLDNARELLLSLGVSPKKITVIKSSISETVDFSLIMNKYEAQVPVCRDRKTSAYGEDDFGCTVDSLRWASIVSPEKMLPQNSRSIPLQE</sequence>
<evidence type="ECO:0000313" key="2">
    <source>
        <dbReference type="EMBL" id="MCZ2722862.1"/>
    </source>
</evidence>
<evidence type="ECO:0008006" key="4">
    <source>
        <dbReference type="Google" id="ProtNLM"/>
    </source>
</evidence>